<name>A0ACC1HNU7_9FUNG</name>
<reference evidence="1" key="1">
    <citation type="submission" date="2022-06" db="EMBL/GenBank/DDBJ databases">
        <title>Phylogenomic reconstructions and comparative analyses of Kickxellomycotina fungi.</title>
        <authorList>
            <person name="Reynolds N.K."/>
            <person name="Stajich J.E."/>
            <person name="Barry K."/>
            <person name="Grigoriev I.V."/>
            <person name="Crous P."/>
            <person name="Smith M.E."/>
        </authorList>
    </citation>
    <scope>NUCLEOTIDE SEQUENCE</scope>
    <source>
        <strain evidence="1">RSA 2271</strain>
    </source>
</reference>
<dbReference type="EMBL" id="JAMZIH010001457">
    <property type="protein sequence ID" value="KAJ1678179.1"/>
    <property type="molecule type" value="Genomic_DNA"/>
</dbReference>
<evidence type="ECO:0000313" key="1">
    <source>
        <dbReference type="EMBL" id="KAJ1678179.1"/>
    </source>
</evidence>
<keyword evidence="2" id="KW-1185">Reference proteome</keyword>
<evidence type="ECO:0000313" key="2">
    <source>
        <dbReference type="Proteomes" id="UP001145114"/>
    </source>
</evidence>
<gene>
    <name evidence="1" type="ORF">EV182_004615</name>
</gene>
<dbReference type="Proteomes" id="UP001145114">
    <property type="component" value="Unassembled WGS sequence"/>
</dbReference>
<sequence>MALDRQLEKMLMGSVKPMVTECTIREIKKECEGVAKYIQMSKKMEKRKCKHGGQDILSEECIASIVGDTNQHNYCVAMQDSGVRAKLRRVPGVPILHIHRSVLVLEPPSQATLDTNAERERKKLMPNKDELQLIKRVFQAKDPSGDEAETKKPPIRKRAKGPNPLSMKRPKRPRTDDSNKPGDGGEGEKRKRPRRRKSSAAKPTGSQVAIAE</sequence>
<comment type="caution">
    <text evidence="1">The sequence shown here is derived from an EMBL/GenBank/DDBJ whole genome shotgun (WGS) entry which is preliminary data.</text>
</comment>
<organism evidence="1 2">
    <name type="scientific">Spiromyces aspiralis</name>
    <dbReference type="NCBI Taxonomy" id="68401"/>
    <lineage>
        <taxon>Eukaryota</taxon>
        <taxon>Fungi</taxon>
        <taxon>Fungi incertae sedis</taxon>
        <taxon>Zoopagomycota</taxon>
        <taxon>Kickxellomycotina</taxon>
        <taxon>Kickxellomycetes</taxon>
        <taxon>Kickxellales</taxon>
        <taxon>Kickxellaceae</taxon>
        <taxon>Spiromyces</taxon>
    </lineage>
</organism>
<protein>
    <submittedName>
        <fullName evidence="1">Uncharacterized protein</fullName>
    </submittedName>
</protein>
<proteinExistence type="predicted"/>
<accession>A0ACC1HNU7</accession>